<dbReference type="InterPro" id="IPR006684">
    <property type="entry name" value="YbgC/YbaW"/>
</dbReference>
<evidence type="ECO:0000259" key="3">
    <source>
        <dbReference type="Pfam" id="PF03061"/>
    </source>
</evidence>
<reference evidence="4 5" key="1">
    <citation type="submission" date="2023-09" db="EMBL/GenBank/DDBJ databases">
        <title>Whole genome shotgun sequencing (WGS) of Bosea sp. ZW T0_25, isolated from stored onions (Allium cepa).</title>
        <authorList>
            <person name="Stoll D.A."/>
            <person name="Huch M."/>
        </authorList>
    </citation>
    <scope>NUCLEOTIDE SEQUENCE [LARGE SCALE GENOMIC DNA]</scope>
    <source>
        <strain evidence="4 5">ZW T0_25</strain>
    </source>
</reference>
<organism evidence="4 5">
    <name type="scientific">Bosea rubneri</name>
    <dbReference type="NCBI Taxonomy" id="3075434"/>
    <lineage>
        <taxon>Bacteria</taxon>
        <taxon>Pseudomonadati</taxon>
        <taxon>Pseudomonadota</taxon>
        <taxon>Alphaproteobacteria</taxon>
        <taxon>Hyphomicrobiales</taxon>
        <taxon>Boseaceae</taxon>
        <taxon>Bosea</taxon>
    </lineage>
</organism>
<keyword evidence="5" id="KW-1185">Reference proteome</keyword>
<name>A0ABU3S4P5_9HYPH</name>
<comment type="similarity">
    <text evidence="1">Belongs to the 4-hydroxybenzoyl-CoA thioesterase family.</text>
</comment>
<comment type="caution">
    <text evidence="4">The sequence shown here is derived from an EMBL/GenBank/DDBJ whole genome shotgun (WGS) entry which is preliminary data.</text>
</comment>
<dbReference type="EMBL" id="JAWDID010000008">
    <property type="protein sequence ID" value="MDU0339755.1"/>
    <property type="molecule type" value="Genomic_DNA"/>
</dbReference>
<dbReference type="InterPro" id="IPR014166">
    <property type="entry name" value="Tol-Pal_acyl-CoA_thioesterase"/>
</dbReference>
<evidence type="ECO:0000313" key="5">
    <source>
        <dbReference type="Proteomes" id="UP001254257"/>
    </source>
</evidence>
<proteinExistence type="inferred from homology"/>
<feature type="domain" description="Thioesterase" evidence="3">
    <location>
        <begin position="26"/>
        <end position="110"/>
    </location>
</feature>
<dbReference type="InterPro" id="IPR008272">
    <property type="entry name" value="HB-CoA_thioesterase_AS"/>
</dbReference>
<dbReference type="NCBIfam" id="TIGR00051">
    <property type="entry name" value="YbgC/FadM family acyl-CoA thioesterase"/>
    <property type="match status" value="1"/>
</dbReference>
<gene>
    <name evidence="4" type="primary">ybgC</name>
    <name evidence="4" type="ORF">RKE40_07675</name>
</gene>
<dbReference type="PANTHER" id="PTHR31793">
    <property type="entry name" value="4-HYDROXYBENZOYL-COA THIOESTERASE FAMILY MEMBER"/>
    <property type="match status" value="1"/>
</dbReference>
<dbReference type="CDD" id="cd00586">
    <property type="entry name" value="4HBT"/>
    <property type="match status" value="1"/>
</dbReference>
<evidence type="ECO:0000256" key="1">
    <source>
        <dbReference type="ARBA" id="ARBA00005953"/>
    </source>
</evidence>
<evidence type="ECO:0000313" key="4">
    <source>
        <dbReference type="EMBL" id="MDU0339755.1"/>
    </source>
</evidence>
<dbReference type="PIRSF" id="PIRSF003230">
    <property type="entry name" value="YbgC"/>
    <property type="match status" value="1"/>
</dbReference>
<dbReference type="RefSeq" id="WP_316017643.1">
    <property type="nucleotide sequence ID" value="NZ_JAWDID010000008.1"/>
</dbReference>
<evidence type="ECO:0000256" key="2">
    <source>
        <dbReference type="ARBA" id="ARBA00022801"/>
    </source>
</evidence>
<dbReference type="Gene3D" id="3.10.129.10">
    <property type="entry name" value="Hotdog Thioesterase"/>
    <property type="match status" value="1"/>
</dbReference>
<dbReference type="Pfam" id="PF03061">
    <property type="entry name" value="4HBT"/>
    <property type="match status" value="1"/>
</dbReference>
<dbReference type="PROSITE" id="PS01328">
    <property type="entry name" value="4HBCOA_THIOESTERASE"/>
    <property type="match status" value="1"/>
</dbReference>
<accession>A0ABU3S4P5</accession>
<dbReference type="SUPFAM" id="SSF54637">
    <property type="entry name" value="Thioesterase/thiol ester dehydrase-isomerase"/>
    <property type="match status" value="1"/>
</dbReference>
<dbReference type="Proteomes" id="UP001254257">
    <property type="component" value="Unassembled WGS sequence"/>
</dbReference>
<dbReference type="PANTHER" id="PTHR31793:SF37">
    <property type="entry name" value="ACYL-COA THIOESTER HYDROLASE YBGC"/>
    <property type="match status" value="1"/>
</dbReference>
<dbReference type="InterPro" id="IPR050563">
    <property type="entry name" value="4-hydroxybenzoyl-CoA_TE"/>
</dbReference>
<dbReference type="InterPro" id="IPR006683">
    <property type="entry name" value="Thioestr_dom"/>
</dbReference>
<protein>
    <submittedName>
        <fullName evidence="4">Tol-pal system-associated acyl-CoA thioesterase</fullName>
    </submittedName>
</protein>
<dbReference type="NCBIfam" id="TIGR02799">
    <property type="entry name" value="thio_ybgC"/>
    <property type="match status" value="1"/>
</dbReference>
<sequence>MNESNAAPAGHRISVRVYYEDTDFSGVVYHASYLRFMERGRTELIRALGIEQRELFDGDQALGFAVRRMTIDFVRPAVMDDLLTVETRPTLARGATMELDQRILRGEEVLITAQVKVACVGGGKPRRIPDVLRHRLGLEIV</sequence>
<dbReference type="InterPro" id="IPR029069">
    <property type="entry name" value="HotDog_dom_sf"/>
</dbReference>
<keyword evidence="2" id="KW-0378">Hydrolase</keyword>